<dbReference type="GeneID" id="86890119"/>
<gene>
    <name evidence="2" type="ORF">F1644_02425</name>
    <name evidence="1" type="ORF">GGR15_002175</name>
</gene>
<reference evidence="1 3" key="2">
    <citation type="submission" date="2020-03" db="EMBL/GenBank/DDBJ databases">
        <title>Genomic Encyclopedia of Type Strains, Phase IV (KMG-IV): sequencing the most valuable type-strain genomes for metagenomic binning, comparative biology and taxonomic classification.</title>
        <authorList>
            <person name="Goeker M."/>
        </authorList>
    </citation>
    <scope>NUCLEOTIDE SEQUENCE [LARGE SCALE GENOMIC DNA]</scope>
    <source>
        <strain evidence="1 3">DSM 105722</strain>
    </source>
</reference>
<dbReference type="Proteomes" id="UP000576368">
    <property type="component" value="Unassembled WGS sequence"/>
</dbReference>
<proteinExistence type="predicted"/>
<keyword evidence="4" id="KW-1185">Reference proteome</keyword>
<evidence type="ECO:0000313" key="1">
    <source>
        <dbReference type="EMBL" id="NJC18548.1"/>
    </source>
</evidence>
<reference evidence="2 4" key="1">
    <citation type="submission" date="2019-09" db="EMBL/GenBank/DDBJ databases">
        <title>Butyricimonas paravirosa DSM 105722 (=214-4 = JCM 18677 = CCUG 65563).</title>
        <authorList>
            <person name="Le Roy T."/>
            <person name="Cani P.D."/>
        </authorList>
    </citation>
    <scope>NUCLEOTIDE SEQUENCE [LARGE SCALE GENOMIC DNA]</scope>
    <source>
        <strain evidence="2 4">DSM 105722</strain>
    </source>
</reference>
<dbReference type="Proteomes" id="UP001302374">
    <property type="component" value="Chromosome"/>
</dbReference>
<dbReference type="AlphaFoldDB" id="A0A7X5YDV0"/>
<accession>A0A7X5YDV0</accession>
<evidence type="ECO:0000313" key="3">
    <source>
        <dbReference type="Proteomes" id="UP000576368"/>
    </source>
</evidence>
<sequence length="115" mass="13485">MKKIMKRQPTPLDMLMAEQRRVRESCRVQEQKINEDFKFIHDHSGRILFAGISSLFFSKRRENRENDGGEEAEGQIPMLGMMFKNISPLLWEAALPILLRWGLGRIGNLFKKRPQ</sequence>
<name>A0A7X5YDV0_9BACT</name>
<dbReference type="EMBL" id="CP043839">
    <property type="protein sequence ID" value="WOF11199.1"/>
    <property type="molecule type" value="Genomic_DNA"/>
</dbReference>
<evidence type="ECO:0000313" key="2">
    <source>
        <dbReference type="EMBL" id="WOF11199.1"/>
    </source>
</evidence>
<dbReference type="EMBL" id="JAATLI010000007">
    <property type="protein sequence ID" value="NJC18548.1"/>
    <property type="molecule type" value="Genomic_DNA"/>
</dbReference>
<protein>
    <submittedName>
        <fullName evidence="1">Uncharacterized protein</fullName>
    </submittedName>
</protein>
<dbReference type="RefSeq" id="WP_140402565.1">
    <property type="nucleotide sequence ID" value="NZ_BMPA01000007.1"/>
</dbReference>
<evidence type="ECO:0000313" key="4">
    <source>
        <dbReference type="Proteomes" id="UP001302374"/>
    </source>
</evidence>
<organism evidence="1 3">
    <name type="scientific">Butyricimonas paravirosa</name>
    <dbReference type="NCBI Taxonomy" id="1472417"/>
    <lineage>
        <taxon>Bacteria</taxon>
        <taxon>Pseudomonadati</taxon>
        <taxon>Bacteroidota</taxon>
        <taxon>Bacteroidia</taxon>
        <taxon>Bacteroidales</taxon>
        <taxon>Odoribacteraceae</taxon>
        <taxon>Butyricimonas</taxon>
    </lineage>
</organism>